<keyword evidence="1" id="KW-0732">Signal</keyword>
<dbReference type="Proteomes" id="UP000198881">
    <property type="component" value="Unassembled WGS sequence"/>
</dbReference>
<sequence>MKLDASKVTRRRLAAVGLATAALLGATGCSAINPQATTIEYAPSDGIIATVGEAEVRNLLLVSGESEAEGRYIGSVANSSEEPIEVSLTVNGTTTRVSVPGGEVLSLETPENEHVIPNTGVIVGGMAEGTIEVDGQSEDVKIPVLDGTLPEYREFVPGGADGSATEHLYHEENADEGGH</sequence>
<dbReference type="EMBL" id="FPCG01000017">
    <property type="protein sequence ID" value="SFV24996.1"/>
    <property type="molecule type" value="Genomic_DNA"/>
</dbReference>
<dbReference type="PROSITE" id="PS51257">
    <property type="entry name" value="PROKAR_LIPOPROTEIN"/>
    <property type="match status" value="1"/>
</dbReference>
<evidence type="ECO:0000313" key="3">
    <source>
        <dbReference type="Proteomes" id="UP000198881"/>
    </source>
</evidence>
<feature type="signal peptide" evidence="1">
    <location>
        <begin position="1"/>
        <end position="31"/>
    </location>
</feature>
<dbReference type="AlphaFoldDB" id="A0A1I7MSU0"/>
<keyword evidence="3" id="KW-1185">Reference proteome</keyword>
<proteinExistence type="predicted"/>
<dbReference type="STRING" id="574650.SAMN04487966_1178"/>
<dbReference type="RefSeq" id="WP_091699563.1">
    <property type="nucleotide sequence ID" value="NZ_FPCG01000017.1"/>
</dbReference>
<evidence type="ECO:0000256" key="1">
    <source>
        <dbReference type="SAM" id="SignalP"/>
    </source>
</evidence>
<evidence type="ECO:0000313" key="2">
    <source>
        <dbReference type="EMBL" id="SFV24996.1"/>
    </source>
</evidence>
<accession>A0A1I7MSU0</accession>
<dbReference type="OrthoDB" id="3267550at2"/>
<feature type="chain" id="PRO_5011785933" description="DNA modification methylase" evidence="1">
    <location>
        <begin position="32"/>
        <end position="179"/>
    </location>
</feature>
<evidence type="ECO:0008006" key="4">
    <source>
        <dbReference type="Google" id="ProtNLM"/>
    </source>
</evidence>
<name>A0A1I7MSU0_9MICC</name>
<organism evidence="2 3">
    <name type="scientific">Micrococcus terreus</name>
    <dbReference type="NCBI Taxonomy" id="574650"/>
    <lineage>
        <taxon>Bacteria</taxon>
        <taxon>Bacillati</taxon>
        <taxon>Actinomycetota</taxon>
        <taxon>Actinomycetes</taxon>
        <taxon>Micrococcales</taxon>
        <taxon>Micrococcaceae</taxon>
        <taxon>Micrococcus</taxon>
    </lineage>
</organism>
<protein>
    <recommendedName>
        <fullName evidence="4">DNA modification methylase</fullName>
    </recommendedName>
</protein>
<reference evidence="2 3" key="1">
    <citation type="submission" date="2016-10" db="EMBL/GenBank/DDBJ databases">
        <authorList>
            <person name="de Groot N.N."/>
        </authorList>
    </citation>
    <scope>NUCLEOTIDE SEQUENCE [LARGE SCALE GENOMIC DNA]</scope>
    <source>
        <strain evidence="2 3">CGMCC 1.7054</strain>
    </source>
</reference>
<gene>
    <name evidence="2" type="ORF">SAMN04487966_1178</name>
</gene>